<protein>
    <submittedName>
        <fullName evidence="1">Uncharacterized protein</fullName>
    </submittedName>
</protein>
<proteinExistence type="predicted"/>
<sequence length="87" mass="10245">MPRQLRRVNRNPQMKWWSAPWIRRLGDPGQTPAMRFARRLSVPVENQALHQEADPWTALPAQRWSPPMASQRLRLVAVRWTALPAQR</sequence>
<reference evidence="1" key="2">
    <citation type="submission" date="2015-03" db="EMBL/GenBank/DDBJ databases">
        <authorList>
            <person name="Chow C.-E.T."/>
            <person name="Winget D.M."/>
            <person name="White R.A.III."/>
            <person name="Hallam S.J."/>
            <person name="Suttle C.A."/>
        </authorList>
    </citation>
    <scope>NUCLEOTIDE SEQUENCE</scope>
    <source>
        <strain evidence="1">Anoxic3_1</strain>
    </source>
</reference>
<accession>A0A0F7L2M5</accession>
<organism evidence="1">
    <name type="scientific">uncultured marine virus</name>
    <dbReference type="NCBI Taxonomy" id="186617"/>
    <lineage>
        <taxon>Viruses</taxon>
        <taxon>environmental samples</taxon>
    </lineage>
</organism>
<name>A0A0F7L2M5_9VIRU</name>
<reference evidence="1" key="1">
    <citation type="journal article" date="2015" name="Front. Microbiol.">
        <title>Combining genomic sequencing methods to explore viral diversity and reveal potential virus-host interactions.</title>
        <authorList>
            <person name="Chow C.E."/>
            <person name="Winget D.M."/>
            <person name="White R.A.III."/>
            <person name="Hallam S.J."/>
            <person name="Suttle C.A."/>
        </authorList>
    </citation>
    <scope>NUCLEOTIDE SEQUENCE</scope>
    <source>
        <strain evidence="1">Anoxic3_1</strain>
    </source>
</reference>
<evidence type="ECO:0000313" key="1">
    <source>
        <dbReference type="EMBL" id="AKH45783.1"/>
    </source>
</evidence>
<dbReference type="EMBL" id="KR029577">
    <property type="protein sequence ID" value="AKH45783.1"/>
    <property type="molecule type" value="Genomic_DNA"/>
</dbReference>